<keyword evidence="4" id="KW-1185">Reference proteome</keyword>
<dbReference type="AlphaFoldDB" id="A0A1J7C671"/>
<comment type="caution">
    <text evidence="3">The sequence shown here is derived from an EMBL/GenBank/DDBJ whole genome shotgun (WGS) entry which is preliminary data.</text>
</comment>
<accession>A0A1J7C671</accession>
<dbReference type="Gene3D" id="1.10.3300.10">
    <property type="entry name" value="Jann2411-like domain"/>
    <property type="match status" value="1"/>
</dbReference>
<dbReference type="PANTHER" id="PTHR35525">
    <property type="entry name" value="BLL6575 PROTEIN"/>
    <property type="match status" value="1"/>
</dbReference>
<evidence type="ECO:0000259" key="2">
    <source>
        <dbReference type="Pfam" id="PF11706"/>
    </source>
</evidence>
<dbReference type="InterPro" id="IPR023286">
    <property type="entry name" value="ABATE_dom_sf"/>
</dbReference>
<evidence type="ECO:0000313" key="3">
    <source>
        <dbReference type="EMBL" id="OIV37056.1"/>
    </source>
</evidence>
<feature type="region of interest" description="Disordered" evidence="1">
    <location>
        <begin position="1"/>
        <end position="23"/>
    </location>
</feature>
<dbReference type="OrthoDB" id="123307at2"/>
<dbReference type="EMBL" id="MLCF01000064">
    <property type="protein sequence ID" value="OIV37056.1"/>
    <property type="molecule type" value="Genomic_DNA"/>
</dbReference>
<dbReference type="InterPro" id="IPR021005">
    <property type="entry name" value="Znf_CGNR"/>
</dbReference>
<protein>
    <recommendedName>
        <fullName evidence="2">Zinc finger CGNR domain-containing protein</fullName>
    </recommendedName>
</protein>
<feature type="domain" description="Zinc finger CGNR" evidence="2">
    <location>
        <begin position="148"/>
        <end position="189"/>
    </location>
</feature>
<reference evidence="3 4" key="1">
    <citation type="submission" date="2016-10" db="EMBL/GenBank/DDBJ databases">
        <title>Genome sequence of Streptomyces gilvigriseus MUSC 26.</title>
        <authorList>
            <person name="Lee L.-H."/>
            <person name="Ser H.-L."/>
        </authorList>
    </citation>
    <scope>NUCLEOTIDE SEQUENCE [LARGE SCALE GENOMIC DNA]</scope>
    <source>
        <strain evidence="3 4">MUSC 26</strain>
    </source>
</reference>
<dbReference type="SUPFAM" id="SSF160904">
    <property type="entry name" value="Jann2411-like"/>
    <property type="match status" value="1"/>
</dbReference>
<dbReference type="Proteomes" id="UP000243342">
    <property type="component" value="Unassembled WGS sequence"/>
</dbReference>
<dbReference type="PANTHER" id="PTHR35525:SF3">
    <property type="entry name" value="BLL6575 PROTEIN"/>
    <property type="match status" value="1"/>
</dbReference>
<proteinExistence type="predicted"/>
<dbReference type="STRING" id="1428644.BIV57_12885"/>
<gene>
    <name evidence="3" type="ORF">BIV57_12885</name>
</gene>
<dbReference type="InterPro" id="IPR010852">
    <property type="entry name" value="ABATE"/>
</dbReference>
<sequence length="191" mass="19991">MTGRGRPGPFDLPQPGGRAPAPQPLRLVQDFVNTLDAEHGIDLLAEDAAGWLHAKGLGGGGPVRPAELARLVRVREALRALLLAHTPGGGPAGEAAEVLSAAAGPLRWRIDADGAVHPEAASAPGSRAVAAVLLGAVHRAQASGDWPRLKACPGPRCGWAFYDRSHGARSTWCSMDVCGARAKMRRYRAPR</sequence>
<organism evidence="3 4">
    <name type="scientific">Mangrovactinospora gilvigrisea</name>
    <dbReference type="NCBI Taxonomy" id="1428644"/>
    <lineage>
        <taxon>Bacteria</taxon>
        <taxon>Bacillati</taxon>
        <taxon>Actinomycetota</taxon>
        <taxon>Actinomycetes</taxon>
        <taxon>Kitasatosporales</taxon>
        <taxon>Streptomycetaceae</taxon>
        <taxon>Mangrovactinospora</taxon>
    </lineage>
</organism>
<evidence type="ECO:0000256" key="1">
    <source>
        <dbReference type="SAM" id="MobiDB-lite"/>
    </source>
</evidence>
<dbReference type="RefSeq" id="WP_071656958.1">
    <property type="nucleotide sequence ID" value="NZ_MLCF01000064.1"/>
</dbReference>
<feature type="compositionally biased region" description="Low complexity" evidence="1">
    <location>
        <begin position="13"/>
        <end position="23"/>
    </location>
</feature>
<dbReference type="Pfam" id="PF11706">
    <property type="entry name" value="zf-CGNR"/>
    <property type="match status" value="1"/>
</dbReference>
<name>A0A1J7C671_9ACTN</name>
<evidence type="ECO:0000313" key="4">
    <source>
        <dbReference type="Proteomes" id="UP000243342"/>
    </source>
</evidence>
<dbReference type="Pfam" id="PF07336">
    <property type="entry name" value="ABATE"/>
    <property type="match status" value="1"/>
</dbReference>